<evidence type="ECO:0000256" key="4">
    <source>
        <dbReference type="ARBA" id="ARBA00022989"/>
    </source>
</evidence>
<feature type="transmembrane region" description="Helical" evidence="6">
    <location>
        <begin position="212"/>
        <end position="229"/>
    </location>
</feature>
<dbReference type="Gene3D" id="1.20.1250.20">
    <property type="entry name" value="MFS general substrate transporter like domains"/>
    <property type="match status" value="2"/>
</dbReference>
<dbReference type="Pfam" id="PF07690">
    <property type="entry name" value="MFS_1"/>
    <property type="match status" value="1"/>
</dbReference>
<dbReference type="PANTHER" id="PTHR23501">
    <property type="entry name" value="MAJOR FACILITATOR SUPERFAMILY"/>
    <property type="match status" value="1"/>
</dbReference>
<comment type="subcellular location">
    <subcellularLocation>
        <location evidence="1">Cell inner membrane</location>
        <topology evidence="1">Multi-pass membrane protein</topology>
    </subcellularLocation>
</comment>
<feature type="transmembrane region" description="Helical" evidence="6">
    <location>
        <begin position="336"/>
        <end position="358"/>
    </location>
</feature>
<feature type="transmembrane region" description="Helical" evidence="6">
    <location>
        <begin position="131"/>
        <end position="150"/>
    </location>
</feature>
<evidence type="ECO:0000256" key="6">
    <source>
        <dbReference type="SAM" id="Phobius"/>
    </source>
</evidence>
<proteinExistence type="predicted"/>
<dbReference type="GO" id="GO:0005886">
    <property type="term" value="C:plasma membrane"/>
    <property type="evidence" value="ECO:0007669"/>
    <property type="project" value="UniProtKB-SubCell"/>
</dbReference>
<dbReference type="InterPro" id="IPR020846">
    <property type="entry name" value="MFS_dom"/>
</dbReference>
<keyword evidence="9" id="KW-1185">Reference proteome</keyword>
<feature type="transmembrane region" description="Helical" evidence="6">
    <location>
        <begin position="313"/>
        <end position="330"/>
    </location>
</feature>
<protein>
    <submittedName>
        <fullName evidence="8">Putative MFS family arabinose efflux permease</fullName>
    </submittedName>
</protein>
<feature type="transmembrane region" description="Helical" evidence="6">
    <location>
        <begin position="370"/>
        <end position="390"/>
    </location>
</feature>
<dbReference type="Proteomes" id="UP000572635">
    <property type="component" value="Unassembled WGS sequence"/>
</dbReference>
<sequence length="394" mass="39752">MKDTTTAQRTAVSAGWLAVLAAPGAFGLTGPAIVLPHIAERLGVDLATATWLATVNGLGVAIGAPLAAGLIARKGLRFTLSANAVLMAAGTLLVAAAPNIEAALIGRVLQALGSAGLIAMAMNMAGTPRRMGLITASLATVASVGALVGSLGTDWISWRVALMLPALGLLGLFGTLRAASRERASARPFDVPGLLLVLALGAALTFVPSRPLPAAAAAVLLVLALAWHIRSRPQGFVPLSLLRNRVFVAYSGLILALGTGYFALLYLVPHRLGHDLRWSGDTVGVATLLVQLAAAALAFGIAAYAARIGRRRTLVLLVALGAAGVLMAPFTAAAAALLAALGLALVAAAGGQGVLIAFATDTTDDADTPLAIGLFNLCYQLGGAFGPALLPLLT</sequence>
<feature type="transmembrane region" description="Helical" evidence="6">
    <location>
        <begin position="188"/>
        <end position="206"/>
    </location>
</feature>
<keyword evidence="3 6" id="KW-0812">Transmembrane</keyword>
<feature type="domain" description="Major facilitator superfamily (MFS) profile" evidence="7">
    <location>
        <begin position="11"/>
        <end position="394"/>
    </location>
</feature>
<evidence type="ECO:0000256" key="5">
    <source>
        <dbReference type="ARBA" id="ARBA00023136"/>
    </source>
</evidence>
<feature type="transmembrane region" description="Helical" evidence="6">
    <location>
        <begin position="288"/>
        <end position="306"/>
    </location>
</feature>
<feature type="transmembrane region" description="Helical" evidence="6">
    <location>
        <begin position="51"/>
        <end position="71"/>
    </location>
</feature>
<dbReference type="PROSITE" id="PS50850">
    <property type="entry name" value="MFS"/>
    <property type="match status" value="1"/>
</dbReference>
<dbReference type="InterPro" id="IPR036259">
    <property type="entry name" value="MFS_trans_sf"/>
</dbReference>
<feature type="transmembrane region" description="Helical" evidence="6">
    <location>
        <begin position="156"/>
        <end position="176"/>
    </location>
</feature>
<feature type="transmembrane region" description="Helical" evidence="6">
    <location>
        <begin position="249"/>
        <end position="268"/>
    </location>
</feature>
<dbReference type="SUPFAM" id="SSF103473">
    <property type="entry name" value="MFS general substrate transporter"/>
    <property type="match status" value="1"/>
</dbReference>
<comment type="caution">
    <text evidence="8">The sequence shown here is derived from an EMBL/GenBank/DDBJ whole genome shotgun (WGS) entry which is preliminary data.</text>
</comment>
<dbReference type="InterPro" id="IPR011701">
    <property type="entry name" value="MFS"/>
</dbReference>
<evidence type="ECO:0000256" key="1">
    <source>
        <dbReference type="ARBA" id="ARBA00004429"/>
    </source>
</evidence>
<keyword evidence="2" id="KW-0813">Transport</keyword>
<gene>
    <name evidence="8" type="ORF">HDA36_003967</name>
</gene>
<evidence type="ECO:0000259" key="7">
    <source>
        <dbReference type="PROSITE" id="PS50850"/>
    </source>
</evidence>
<dbReference type="EMBL" id="JACHDB010000001">
    <property type="protein sequence ID" value="MBB5433883.1"/>
    <property type="molecule type" value="Genomic_DNA"/>
</dbReference>
<dbReference type="RefSeq" id="WP_184394025.1">
    <property type="nucleotide sequence ID" value="NZ_BAAAJD010000017.1"/>
</dbReference>
<keyword evidence="4 6" id="KW-1133">Transmembrane helix</keyword>
<organism evidence="8 9">
    <name type="scientific">Nocardiopsis composta</name>
    <dbReference type="NCBI Taxonomy" id="157465"/>
    <lineage>
        <taxon>Bacteria</taxon>
        <taxon>Bacillati</taxon>
        <taxon>Actinomycetota</taxon>
        <taxon>Actinomycetes</taxon>
        <taxon>Streptosporangiales</taxon>
        <taxon>Nocardiopsidaceae</taxon>
        <taxon>Nocardiopsis</taxon>
    </lineage>
</organism>
<name>A0A7W8VF90_9ACTN</name>
<dbReference type="PANTHER" id="PTHR23501:SF191">
    <property type="entry name" value="VACUOLAR BASIC AMINO ACID TRANSPORTER 4"/>
    <property type="match status" value="1"/>
</dbReference>
<accession>A0A7W8VF90</accession>
<evidence type="ECO:0000313" key="9">
    <source>
        <dbReference type="Proteomes" id="UP000572635"/>
    </source>
</evidence>
<feature type="transmembrane region" description="Helical" evidence="6">
    <location>
        <begin position="78"/>
        <end position="98"/>
    </location>
</feature>
<reference evidence="8 9" key="1">
    <citation type="submission" date="2020-08" db="EMBL/GenBank/DDBJ databases">
        <title>Sequencing the genomes of 1000 actinobacteria strains.</title>
        <authorList>
            <person name="Klenk H.-P."/>
        </authorList>
    </citation>
    <scope>NUCLEOTIDE SEQUENCE [LARGE SCALE GENOMIC DNA]</scope>
    <source>
        <strain evidence="8 9">DSM 44551</strain>
    </source>
</reference>
<evidence type="ECO:0000313" key="8">
    <source>
        <dbReference type="EMBL" id="MBB5433883.1"/>
    </source>
</evidence>
<keyword evidence="5 6" id="KW-0472">Membrane</keyword>
<evidence type="ECO:0000256" key="2">
    <source>
        <dbReference type="ARBA" id="ARBA00022448"/>
    </source>
</evidence>
<dbReference type="AlphaFoldDB" id="A0A7W8VF90"/>
<dbReference type="GO" id="GO:0022857">
    <property type="term" value="F:transmembrane transporter activity"/>
    <property type="evidence" value="ECO:0007669"/>
    <property type="project" value="InterPro"/>
</dbReference>
<evidence type="ECO:0000256" key="3">
    <source>
        <dbReference type="ARBA" id="ARBA00022692"/>
    </source>
</evidence>
<feature type="transmembrane region" description="Helical" evidence="6">
    <location>
        <begin position="104"/>
        <end position="124"/>
    </location>
</feature>